<gene>
    <name evidence="2" type="ORF">QBC36DRAFT_313804</name>
</gene>
<evidence type="ECO:0000313" key="2">
    <source>
        <dbReference type="EMBL" id="KAK4173509.1"/>
    </source>
</evidence>
<evidence type="ECO:0000256" key="1">
    <source>
        <dbReference type="SAM" id="MobiDB-lite"/>
    </source>
</evidence>
<reference evidence="2" key="2">
    <citation type="submission" date="2023-05" db="EMBL/GenBank/DDBJ databases">
        <authorList>
            <consortium name="Lawrence Berkeley National Laboratory"/>
            <person name="Steindorff A."/>
            <person name="Hensen N."/>
            <person name="Bonometti L."/>
            <person name="Westerberg I."/>
            <person name="Brannstrom I.O."/>
            <person name="Guillou S."/>
            <person name="Cros-Aarteil S."/>
            <person name="Calhoun S."/>
            <person name="Haridas S."/>
            <person name="Kuo A."/>
            <person name="Mondo S."/>
            <person name="Pangilinan J."/>
            <person name="Riley R."/>
            <person name="Labutti K."/>
            <person name="Andreopoulos B."/>
            <person name="Lipzen A."/>
            <person name="Chen C."/>
            <person name="Yanf M."/>
            <person name="Daum C."/>
            <person name="Ng V."/>
            <person name="Clum A."/>
            <person name="Ohm R."/>
            <person name="Martin F."/>
            <person name="Silar P."/>
            <person name="Natvig D."/>
            <person name="Lalanne C."/>
            <person name="Gautier V."/>
            <person name="Ament-Velasquez S.L."/>
            <person name="Kruys A."/>
            <person name="Hutchinson M.I."/>
            <person name="Powell A.J."/>
            <person name="Barry K."/>
            <person name="Miller A.N."/>
            <person name="Grigoriev I.V."/>
            <person name="Debuchy R."/>
            <person name="Gladieux P."/>
            <person name="Thoren M.H."/>
            <person name="Johannesson H."/>
        </authorList>
    </citation>
    <scope>NUCLEOTIDE SEQUENCE</scope>
    <source>
        <strain evidence="2">CBS 892.96</strain>
    </source>
</reference>
<sequence length="259" mass="29135">MCFALHQNGHSAHTQLACLYWKFDPLAYQACRGRKLRTSTLDDDPLGVTPQQWASIKGEEQPRLNSTMGWYHIWDILFQDASARPAFITTGYPKLLTSFVQGRIDVVLQVSGLYLYDLTNAYRIAIFHCLKDVFDSFEQWLKRGSAFQQHSKPPSSTSRLCQPCGPNQSRLKRPVSSVANPLTVMPPQFQPGLLNPALPIATMRPVSDMLLATRDLHSGRTQVVSLVVKQMQTKPQQVPQSDQLQVPERLVDLPGHLSP</sequence>
<comment type="caution">
    <text evidence="2">The sequence shown here is derived from an EMBL/GenBank/DDBJ whole genome shotgun (WGS) entry which is preliminary data.</text>
</comment>
<dbReference type="EMBL" id="MU866338">
    <property type="protein sequence ID" value="KAK4173509.1"/>
    <property type="molecule type" value="Genomic_DNA"/>
</dbReference>
<feature type="region of interest" description="Disordered" evidence="1">
    <location>
        <begin position="148"/>
        <end position="173"/>
    </location>
</feature>
<protein>
    <submittedName>
        <fullName evidence="2">Uncharacterized protein</fullName>
    </submittedName>
</protein>
<proteinExistence type="predicted"/>
<dbReference type="AlphaFoldDB" id="A0AAN6W141"/>
<keyword evidence="3" id="KW-1185">Reference proteome</keyword>
<reference evidence="2" key="1">
    <citation type="journal article" date="2023" name="Mol. Phylogenet. Evol.">
        <title>Genome-scale phylogeny and comparative genomics of the fungal order Sordariales.</title>
        <authorList>
            <person name="Hensen N."/>
            <person name="Bonometti L."/>
            <person name="Westerberg I."/>
            <person name="Brannstrom I.O."/>
            <person name="Guillou S."/>
            <person name="Cros-Aarteil S."/>
            <person name="Calhoun S."/>
            <person name="Haridas S."/>
            <person name="Kuo A."/>
            <person name="Mondo S."/>
            <person name="Pangilinan J."/>
            <person name="Riley R."/>
            <person name="LaButti K."/>
            <person name="Andreopoulos B."/>
            <person name="Lipzen A."/>
            <person name="Chen C."/>
            <person name="Yan M."/>
            <person name="Daum C."/>
            <person name="Ng V."/>
            <person name="Clum A."/>
            <person name="Steindorff A."/>
            <person name="Ohm R.A."/>
            <person name="Martin F."/>
            <person name="Silar P."/>
            <person name="Natvig D.O."/>
            <person name="Lalanne C."/>
            <person name="Gautier V."/>
            <person name="Ament-Velasquez S.L."/>
            <person name="Kruys A."/>
            <person name="Hutchinson M.I."/>
            <person name="Powell A.J."/>
            <person name="Barry K."/>
            <person name="Miller A.N."/>
            <person name="Grigoriev I.V."/>
            <person name="Debuchy R."/>
            <person name="Gladieux P."/>
            <person name="Hiltunen Thoren M."/>
            <person name="Johannesson H."/>
        </authorList>
    </citation>
    <scope>NUCLEOTIDE SEQUENCE</scope>
    <source>
        <strain evidence="2">CBS 892.96</strain>
    </source>
</reference>
<name>A0AAN6W141_9PEZI</name>
<feature type="region of interest" description="Disordered" evidence="1">
    <location>
        <begin position="234"/>
        <end position="259"/>
    </location>
</feature>
<feature type="compositionally biased region" description="Polar residues" evidence="1">
    <location>
        <begin position="234"/>
        <end position="244"/>
    </location>
</feature>
<organism evidence="2 3">
    <name type="scientific">Triangularia setosa</name>
    <dbReference type="NCBI Taxonomy" id="2587417"/>
    <lineage>
        <taxon>Eukaryota</taxon>
        <taxon>Fungi</taxon>
        <taxon>Dikarya</taxon>
        <taxon>Ascomycota</taxon>
        <taxon>Pezizomycotina</taxon>
        <taxon>Sordariomycetes</taxon>
        <taxon>Sordariomycetidae</taxon>
        <taxon>Sordariales</taxon>
        <taxon>Podosporaceae</taxon>
        <taxon>Triangularia</taxon>
    </lineage>
</organism>
<feature type="compositionally biased region" description="Polar residues" evidence="1">
    <location>
        <begin position="148"/>
        <end position="169"/>
    </location>
</feature>
<dbReference type="Proteomes" id="UP001302321">
    <property type="component" value="Unassembled WGS sequence"/>
</dbReference>
<accession>A0AAN6W141</accession>
<evidence type="ECO:0000313" key="3">
    <source>
        <dbReference type="Proteomes" id="UP001302321"/>
    </source>
</evidence>